<gene>
    <name evidence="3" type="ORF">CLF_104034</name>
</gene>
<accession>G7YNR3</accession>
<dbReference type="PRINTS" id="PR00080">
    <property type="entry name" value="SDRFAMILY"/>
</dbReference>
<dbReference type="Gene3D" id="3.40.50.720">
    <property type="entry name" value="NAD(P)-binding Rossmann-like Domain"/>
    <property type="match status" value="1"/>
</dbReference>
<reference evidence="3" key="1">
    <citation type="journal article" date="2011" name="Genome Biol.">
        <title>The draft genome of the carcinogenic human liver fluke Clonorchis sinensis.</title>
        <authorList>
            <person name="Wang X."/>
            <person name="Chen W."/>
            <person name="Huang Y."/>
            <person name="Sun J."/>
            <person name="Men J."/>
            <person name="Liu H."/>
            <person name="Luo F."/>
            <person name="Guo L."/>
            <person name="Lv X."/>
            <person name="Deng C."/>
            <person name="Zhou C."/>
            <person name="Fan Y."/>
            <person name="Li X."/>
            <person name="Huang L."/>
            <person name="Hu Y."/>
            <person name="Liang C."/>
            <person name="Hu X."/>
            <person name="Xu J."/>
            <person name="Yu X."/>
        </authorList>
    </citation>
    <scope>NUCLEOTIDE SEQUENCE [LARGE SCALE GENOMIC DNA]</scope>
    <source>
        <strain evidence="3">Henan</strain>
    </source>
</reference>
<dbReference type="SUPFAM" id="SSF51735">
    <property type="entry name" value="NAD(P)-binding Rossmann-fold domains"/>
    <property type="match status" value="1"/>
</dbReference>
<dbReference type="GO" id="GO:0005811">
    <property type="term" value="C:lipid droplet"/>
    <property type="evidence" value="ECO:0007669"/>
    <property type="project" value="TreeGrafter"/>
</dbReference>
<dbReference type="InterPro" id="IPR036291">
    <property type="entry name" value="NAD(P)-bd_dom_sf"/>
</dbReference>
<evidence type="ECO:0000313" key="3">
    <source>
        <dbReference type="EMBL" id="GAA54594.1"/>
    </source>
</evidence>
<dbReference type="GO" id="GO:0016616">
    <property type="term" value="F:oxidoreductase activity, acting on the CH-OH group of donors, NAD or NADP as acceptor"/>
    <property type="evidence" value="ECO:0007669"/>
    <property type="project" value="TreeGrafter"/>
</dbReference>
<protein>
    <submittedName>
        <fullName evidence="3">Epidermal retinol dehydrogenase 2</fullName>
    </submittedName>
</protein>
<dbReference type="Pfam" id="PF00106">
    <property type="entry name" value="adh_short"/>
    <property type="match status" value="1"/>
</dbReference>
<dbReference type="PANTHER" id="PTHR24322:SF746">
    <property type="entry name" value="SHORT CHAIN DEHYDROGENASE_REDUCTASE FAMILY 16C MEMBER 5"/>
    <property type="match status" value="1"/>
</dbReference>
<dbReference type="PANTHER" id="PTHR24322">
    <property type="entry name" value="PKSB"/>
    <property type="match status" value="1"/>
</dbReference>
<evidence type="ECO:0000256" key="2">
    <source>
        <dbReference type="SAM" id="MobiDB-lite"/>
    </source>
</evidence>
<feature type="compositionally biased region" description="Polar residues" evidence="2">
    <location>
        <begin position="431"/>
        <end position="457"/>
    </location>
</feature>
<dbReference type="EMBL" id="DF143905">
    <property type="protein sequence ID" value="GAA54594.1"/>
    <property type="molecule type" value="Genomic_DNA"/>
</dbReference>
<evidence type="ECO:0000256" key="1">
    <source>
        <dbReference type="RuleBase" id="RU000363"/>
    </source>
</evidence>
<sequence length="457" mass="50699">AGAGIGRLMCLEFAQYCPTLIGLDMNKDTLNETARAVVRLGGPVLHTYVCDLRSRDDINQTVARVLREVGRVTILVNNAGVVSGKRILDLKPVDIDDTFQVNVISHIYMLQALLPSMMGSDGRVEGGMGSSGSAPRGHIVTIASLASVIPNPGFADYCASKAAALMLSDALELELSVANLEKHIHVTRVCPFFINTQMFEGCRPSMNFEGINHNLSPLKLPFSEGHYYCIVHFKVKEIPEKNQVSGTHRNLSCVALLIDYVKVQVVVGSFAEIGSLIANVSSPIEVKASVRLFGVKRSRVLVMISPSGLFKHLIYFWPKPVTLQRFQKVSTSSCQQDDCTLLFRSRLSWLFPIVDADYCVRQIVKAVRANERLVFIHRWQFLLAVLYCKRYRIVSNNANTAERQTSESDDRINRGIIPVNVTWCRPERSTPKATWTSANQSQSGKPGDSITQRGSQQ</sequence>
<proteinExistence type="inferred from homology"/>
<dbReference type="InterPro" id="IPR002347">
    <property type="entry name" value="SDR_fam"/>
</dbReference>
<reference key="2">
    <citation type="submission" date="2011-10" db="EMBL/GenBank/DDBJ databases">
        <title>The genome and transcriptome sequence of Clonorchis sinensis provide insights into the carcinogenic liver fluke.</title>
        <authorList>
            <person name="Wang X."/>
            <person name="Huang Y."/>
            <person name="Chen W."/>
            <person name="Liu H."/>
            <person name="Guo L."/>
            <person name="Chen Y."/>
            <person name="Luo F."/>
            <person name="Zhou W."/>
            <person name="Sun J."/>
            <person name="Mao Q."/>
            <person name="Liang P."/>
            <person name="Zhou C."/>
            <person name="Tian Y."/>
            <person name="Men J."/>
            <person name="Lv X."/>
            <person name="Huang L."/>
            <person name="Zhou J."/>
            <person name="Hu Y."/>
            <person name="Li R."/>
            <person name="Zhang F."/>
            <person name="Lei H."/>
            <person name="Li X."/>
            <person name="Hu X."/>
            <person name="Liang C."/>
            <person name="Xu J."/>
            <person name="Wu Z."/>
            <person name="Yu X."/>
        </authorList>
    </citation>
    <scope>NUCLEOTIDE SEQUENCE</scope>
    <source>
        <strain>Henan</strain>
    </source>
</reference>
<organism evidence="3 4">
    <name type="scientific">Clonorchis sinensis</name>
    <name type="common">Chinese liver fluke</name>
    <dbReference type="NCBI Taxonomy" id="79923"/>
    <lineage>
        <taxon>Eukaryota</taxon>
        <taxon>Metazoa</taxon>
        <taxon>Spiralia</taxon>
        <taxon>Lophotrochozoa</taxon>
        <taxon>Platyhelminthes</taxon>
        <taxon>Trematoda</taxon>
        <taxon>Digenea</taxon>
        <taxon>Opisthorchiida</taxon>
        <taxon>Opisthorchiata</taxon>
        <taxon>Opisthorchiidae</taxon>
        <taxon>Clonorchis</taxon>
    </lineage>
</organism>
<dbReference type="AlphaFoldDB" id="G7YNR3"/>
<keyword evidence="4" id="KW-1185">Reference proteome</keyword>
<dbReference type="Proteomes" id="UP000008909">
    <property type="component" value="Unassembled WGS sequence"/>
</dbReference>
<feature type="non-terminal residue" evidence="3">
    <location>
        <position position="1"/>
    </location>
</feature>
<name>G7YNR3_CLOSI</name>
<feature type="region of interest" description="Disordered" evidence="2">
    <location>
        <begin position="428"/>
        <end position="457"/>
    </location>
</feature>
<evidence type="ECO:0000313" key="4">
    <source>
        <dbReference type="Proteomes" id="UP000008909"/>
    </source>
</evidence>
<dbReference type="PRINTS" id="PR00081">
    <property type="entry name" value="GDHRDH"/>
</dbReference>
<comment type="similarity">
    <text evidence="1">Belongs to the short-chain dehydrogenases/reductases (SDR) family.</text>
</comment>